<reference evidence="7 8" key="1">
    <citation type="journal article" date="2024" name="J Genomics">
        <title>Draft genome sequencing and assembly of Favolaschia claudopus CIRM-BRFM 2984 isolated from oak limbs.</title>
        <authorList>
            <person name="Navarro D."/>
            <person name="Drula E."/>
            <person name="Chaduli D."/>
            <person name="Cazenave R."/>
            <person name="Ahrendt S."/>
            <person name="Wang J."/>
            <person name="Lipzen A."/>
            <person name="Daum C."/>
            <person name="Barry K."/>
            <person name="Grigoriev I.V."/>
            <person name="Favel A."/>
            <person name="Rosso M.N."/>
            <person name="Martin F."/>
        </authorList>
    </citation>
    <scope>NUCLEOTIDE SEQUENCE [LARGE SCALE GENOMIC DNA]</scope>
    <source>
        <strain evidence="7 8">CIRM-BRFM 2984</strain>
    </source>
</reference>
<keyword evidence="1" id="KW-0819">tRNA processing</keyword>
<dbReference type="Gene3D" id="3.40.50.300">
    <property type="entry name" value="P-loop containing nucleotide triphosphate hydrolases"/>
    <property type="match status" value="1"/>
</dbReference>
<accession>A0AAW0DKI5</accession>
<dbReference type="Proteomes" id="UP001362999">
    <property type="component" value="Unassembled WGS sequence"/>
</dbReference>
<dbReference type="EC" id="6.5.1.3" evidence="1"/>
<feature type="compositionally biased region" description="Basic and acidic residues" evidence="3">
    <location>
        <begin position="628"/>
        <end position="642"/>
    </location>
</feature>
<dbReference type="GO" id="GO:0008081">
    <property type="term" value="F:phosphoric diester hydrolase activity"/>
    <property type="evidence" value="ECO:0007669"/>
    <property type="project" value="InterPro"/>
</dbReference>
<dbReference type="InterPro" id="IPR015965">
    <property type="entry name" value="tRNA_lig_PDEase"/>
</dbReference>
<evidence type="ECO:0000259" key="5">
    <source>
        <dbReference type="Pfam" id="PF08303"/>
    </source>
</evidence>
<feature type="domain" description="tRNA ligase phosphodiesterase" evidence="4">
    <location>
        <begin position="593"/>
        <end position="805"/>
    </location>
</feature>
<dbReference type="InterPro" id="IPR015966">
    <property type="entry name" value="tRNA_lig_kin_fungi"/>
</dbReference>
<dbReference type="EMBL" id="JAWWNJ010000007">
    <property type="protein sequence ID" value="KAK7052304.1"/>
    <property type="molecule type" value="Genomic_DNA"/>
</dbReference>
<proteinExistence type="inferred from homology"/>
<dbReference type="Pfam" id="PF08303">
    <property type="entry name" value="tRNA_lig_kinase"/>
    <property type="match status" value="1"/>
</dbReference>
<comment type="caution">
    <text evidence="7">The sequence shown here is derived from an EMBL/GenBank/DDBJ whole genome shotgun (WGS) entry which is preliminary data.</text>
</comment>
<evidence type="ECO:0000259" key="4">
    <source>
        <dbReference type="Pfam" id="PF08302"/>
    </source>
</evidence>
<evidence type="ECO:0000256" key="1">
    <source>
        <dbReference type="PIRNR" id="PIRNR019634"/>
    </source>
</evidence>
<evidence type="ECO:0000259" key="6">
    <source>
        <dbReference type="Pfam" id="PF09511"/>
    </source>
</evidence>
<dbReference type="InterPro" id="IPR019039">
    <property type="entry name" value="T4-Rnl1-like_N"/>
</dbReference>
<keyword evidence="8" id="KW-1185">Reference proteome</keyword>
<dbReference type="PANTHER" id="PTHR32004:SF1">
    <property type="entry name" value="TRNA LIGASE"/>
    <property type="match status" value="1"/>
</dbReference>
<dbReference type="GO" id="GO:0003972">
    <property type="term" value="F:RNA ligase (ATP) activity"/>
    <property type="evidence" value="ECO:0007669"/>
    <property type="project" value="UniProtKB-UniRule"/>
</dbReference>
<dbReference type="GO" id="GO:0051730">
    <property type="term" value="F:GTP-dependent polyribonucleotide 5'-hydroxyl-kinase activity"/>
    <property type="evidence" value="ECO:0007669"/>
    <property type="project" value="InterPro"/>
</dbReference>
<protein>
    <recommendedName>
        <fullName evidence="1">tRNA ligase</fullName>
        <ecNumber evidence="1">6.5.1.3</ecNumber>
    </recommendedName>
</protein>
<dbReference type="AlphaFoldDB" id="A0AAW0DKI5"/>
<dbReference type="InterPro" id="IPR027417">
    <property type="entry name" value="P-loop_NTPase"/>
</dbReference>
<feature type="domain" description="tRNA ligase kinase" evidence="5">
    <location>
        <begin position="418"/>
        <end position="563"/>
    </location>
</feature>
<evidence type="ECO:0000313" key="7">
    <source>
        <dbReference type="EMBL" id="KAK7052304.1"/>
    </source>
</evidence>
<name>A0AAW0DKI5_9AGAR</name>
<evidence type="ECO:0000313" key="8">
    <source>
        <dbReference type="Proteomes" id="UP001362999"/>
    </source>
</evidence>
<dbReference type="SUPFAM" id="SSF52540">
    <property type="entry name" value="P-loop containing nucleoside triphosphate hydrolases"/>
    <property type="match status" value="1"/>
</dbReference>
<feature type="region of interest" description="Disordered" evidence="3">
    <location>
        <begin position="615"/>
        <end position="650"/>
    </location>
</feature>
<evidence type="ECO:0000256" key="3">
    <source>
        <dbReference type="SAM" id="MobiDB-lite"/>
    </source>
</evidence>
<dbReference type="GO" id="GO:0005524">
    <property type="term" value="F:ATP binding"/>
    <property type="evidence" value="ECO:0007669"/>
    <property type="project" value="UniProtKB-UniRule"/>
</dbReference>
<dbReference type="PANTHER" id="PTHR32004">
    <property type="entry name" value="TRNA LIGASE"/>
    <property type="match status" value="1"/>
</dbReference>
<feature type="domain" description="T4 RNA ligase 1-like N-terminal" evidence="6">
    <location>
        <begin position="64"/>
        <end position="303"/>
    </location>
</feature>
<sequence>MAARPVVPEDSALIAKLHSVSAAKPKLIKSSVYDAPADPELKVRSWKMDEFKYYDVPSPFPTLARGIFTVELPKTNGTQEYRIVARGYDKFFNIGEVPWTTWDALEAHTAPPYTLSLKSNGCIIFIAALTPTKILVTSKHSIGPTPGANPSHAQAGEAWLRKYFAKKGKTEADFAARLWENNWTAIAELCDDSFEEHVLGYPPEKTGLHLHGLNESTKAFHTLPQADVDAFAAEWGFIQTASLELNSIAEVRAFTDECGTTGSWNDEPVEGFVVRTHVASTPGKAPYTPGSTFFFKVKFDEPYMMYRDWREVTKTLLRLAEQGRTGKGPGMSEKSVHKGKMRRAETKVYVRWVIGEIARDPTAFEEYGKNKGIIATRDRFLAYLATPEGQELLAAAKKGNMPPPPNLNDSTVPFGKTIIVPVAIPGCGKTAVAVALAHIFGFGHTQSDDVKSKKPAPIFIKNVTDLLKNHDVVIADKNNHLTQHRAALRTAVAGRTPPVRLLALNWSLDGLAPADVHRICNTRISSRGENHQSLRPAASREHEQVIWMFINKTEPLAPSEVDDVVDMEVSEEEGLEEAVRRAVEGVVGVLGLEEPSEEKIEEGLDKAMEYAVPAADAGGNAKGKGKGKAQDKKKQDVQEEKNKKKTKPPRYFGFLPDVDLEALLSGVVPQEKSAAALYEHLRKEKRIATRPHITIVHSKALQEAGAQDLWDRCMTLDSRGDAKSAAVFECTFGHVVWNSRVMAVTVEDVKLVKEQEGEGDNQQAGAEFVSKMPEELRKRLHITVGTGNSGIAAVEAKSLVEGWRAGRNVQSLPLEGASAKARIHGLFS</sequence>
<organism evidence="7 8">
    <name type="scientific">Favolaschia claudopus</name>
    <dbReference type="NCBI Taxonomy" id="2862362"/>
    <lineage>
        <taxon>Eukaryota</taxon>
        <taxon>Fungi</taxon>
        <taxon>Dikarya</taxon>
        <taxon>Basidiomycota</taxon>
        <taxon>Agaricomycotina</taxon>
        <taxon>Agaricomycetes</taxon>
        <taxon>Agaricomycetidae</taxon>
        <taxon>Agaricales</taxon>
        <taxon>Marasmiineae</taxon>
        <taxon>Mycenaceae</taxon>
        <taxon>Favolaschia</taxon>
    </lineage>
</organism>
<comment type="similarity">
    <text evidence="1">Belongs to the TRL1 family.</text>
</comment>
<dbReference type="PIRSF" id="PIRSF019634">
    <property type="entry name" value="tRNA_lig_yeast"/>
    <property type="match status" value="1"/>
</dbReference>
<keyword evidence="1 7" id="KW-0436">Ligase</keyword>
<gene>
    <name evidence="7" type="ORF">R3P38DRAFT_1641111</name>
</gene>
<dbReference type="Pfam" id="PF08302">
    <property type="entry name" value="tRNA_lig_CPD"/>
    <property type="match status" value="1"/>
</dbReference>
<dbReference type="GO" id="GO:0005634">
    <property type="term" value="C:nucleus"/>
    <property type="evidence" value="ECO:0007669"/>
    <property type="project" value="TreeGrafter"/>
</dbReference>
<dbReference type="GO" id="GO:0006388">
    <property type="term" value="P:tRNA splicing, via endonucleolytic cleavage and ligation"/>
    <property type="evidence" value="ECO:0007669"/>
    <property type="project" value="UniProtKB-UniRule"/>
</dbReference>
<evidence type="ECO:0000256" key="2">
    <source>
        <dbReference type="PIRSR" id="PIRSR019634-50"/>
    </source>
</evidence>
<feature type="active site" description="N6-AMP-lysine intermediate" evidence="2">
    <location>
        <position position="118"/>
    </location>
</feature>
<dbReference type="InterPro" id="IPR012387">
    <property type="entry name" value="Trl1_fun"/>
</dbReference>
<comment type="catalytic activity">
    <reaction evidence="1">
        <text>ATP + (ribonucleotide)n-3'-hydroxyl + 5'-phospho-(ribonucleotide)m = (ribonucleotide)n+m + AMP + diphosphate.</text>
        <dbReference type="EC" id="6.5.1.3"/>
    </reaction>
</comment>
<dbReference type="Pfam" id="PF09511">
    <property type="entry name" value="RNA_lig_T4_1"/>
    <property type="match status" value="1"/>
</dbReference>